<reference evidence="2" key="1">
    <citation type="journal article" date="2006" name="PLoS Biol.">
        <title>Macronuclear genome sequence of the ciliate Tetrahymena thermophila, a model eukaryote.</title>
        <authorList>
            <person name="Eisen J.A."/>
            <person name="Coyne R.S."/>
            <person name="Wu M."/>
            <person name="Wu D."/>
            <person name="Thiagarajan M."/>
            <person name="Wortman J.R."/>
            <person name="Badger J.H."/>
            <person name="Ren Q."/>
            <person name="Amedeo P."/>
            <person name="Jones K.M."/>
            <person name="Tallon L.J."/>
            <person name="Delcher A.L."/>
            <person name="Salzberg S.L."/>
            <person name="Silva J.C."/>
            <person name="Haas B.J."/>
            <person name="Majoros W.H."/>
            <person name="Farzad M."/>
            <person name="Carlton J.M."/>
            <person name="Smith R.K. Jr."/>
            <person name="Garg J."/>
            <person name="Pearlman R.E."/>
            <person name="Karrer K.M."/>
            <person name="Sun L."/>
            <person name="Manning G."/>
            <person name="Elde N.C."/>
            <person name="Turkewitz A.P."/>
            <person name="Asai D.J."/>
            <person name="Wilkes D.E."/>
            <person name="Wang Y."/>
            <person name="Cai H."/>
            <person name="Collins K."/>
            <person name="Stewart B.A."/>
            <person name="Lee S.R."/>
            <person name="Wilamowska K."/>
            <person name="Weinberg Z."/>
            <person name="Ruzzo W.L."/>
            <person name="Wloga D."/>
            <person name="Gaertig J."/>
            <person name="Frankel J."/>
            <person name="Tsao C.-C."/>
            <person name="Gorovsky M.A."/>
            <person name="Keeling P.J."/>
            <person name="Waller R.F."/>
            <person name="Patron N.J."/>
            <person name="Cherry J.M."/>
            <person name="Stover N.A."/>
            <person name="Krieger C.J."/>
            <person name="del Toro C."/>
            <person name="Ryder H.F."/>
            <person name="Williamson S.C."/>
            <person name="Barbeau R.A."/>
            <person name="Hamilton E.P."/>
            <person name="Orias E."/>
        </authorList>
    </citation>
    <scope>NUCLEOTIDE SEQUENCE [LARGE SCALE GENOMIC DNA]</scope>
    <source>
        <strain evidence="2">SB210</strain>
    </source>
</reference>
<proteinExistence type="predicted"/>
<evidence type="ECO:0000313" key="1">
    <source>
        <dbReference type="EMBL" id="EWS74294.1"/>
    </source>
</evidence>
<dbReference type="KEGG" id="tet:TTHERM_000649149"/>
<dbReference type="Proteomes" id="UP000009168">
    <property type="component" value="Unassembled WGS sequence"/>
</dbReference>
<organism evidence="1 2">
    <name type="scientific">Tetrahymena thermophila (strain SB210)</name>
    <dbReference type="NCBI Taxonomy" id="312017"/>
    <lineage>
        <taxon>Eukaryota</taxon>
        <taxon>Sar</taxon>
        <taxon>Alveolata</taxon>
        <taxon>Ciliophora</taxon>
        <taxon>Intramacronucleata</taxon>
        <taxon>Oligohymenophorea</taxon>
        <taxon>Hymenostomatida</taxon>
        <taxon>Tetrahymenina</taxon>
        <taxon>Tetrahymenidae</taxon>
        <taxon>Tetrahymena</taxon>
    </lineage>
</organism>
<keyword evidence="2" id="KW-1185">Reference proteome</keyword>
<sequence>MQVCLIQLQDQHSAQIQNIQICLLAIIISMELKLQIFLIQQACVQIQFIQSLILNKISQEFKELNNQEQVQLNAKALRPQKLNYYTMQLVIKDYLDQQTD</sequence>
<dbReference type="RefSeq" id="XP_012653182.1">
    <property type="nucleotide sequence ID" value="XM_012797728.1"/>
</dbReference>
<dbReference type="EMBL" id="GG662698">
    <property type="protein sequence ID" value="EWS74294.1"/>
    <property type="molecule type" value="Genomic_DNA"/>
</dbReference>
<dbReference type="GeneID" id="24440030"/>
<accession>W7XJS7</accession>
<dbReference type="InParanoid" id="W7XJS7"/>
<dbReference type="AlphaFoldDB" id="W7XJS7"/>
<evidence type="ECO:0000313" key="2">
    <source>
        <dbReference type="Proteomes" id="UP000009168"/>
    </source>
</evidence>
<name>W7XJS7_TETTS</name>
<gene>
    <name evidence="1" type="ORF">TTHERM_000649149</name>
</gene>
<protein>
    <submittedName>
        <fullName evidence="1">Uncharacterized protein</fullName>
    </submittedName>
</protein>